<gene>
    <name evidence="2" type="ORF">KXV57_005217</name>
</gene>
<evidence type="ECO:0000313" key="2">
    <source>
        <dbReference type="EMBL" id="KAH1906779.1"/>
    </source>
</evidence>
<evidence type="ECO:0000256" key="1">
    <source>
        <dbReference type="SAM" id="MobiDB-lite"/>
    </source>
</evidence>
<feature type="region of interest" description="Disordered" evidence="1">
    <location>
        <begin position="1"/>
        <end position="20"/>
    </location>
</feature>
<dbReference type="AlphaFoldDB" id="A0A8H4HVM9"/>
<feature type="compositionally biased region" description="Basic and acidic residues" evidence="1">
    <location>
        <begin position="10"/>
        <end position="19"/>
    </location>
</feature>
<sequence>MSRNQSTPPAKDKEPKKLEDLEDNTVLEIITHSLQRDNLAPGGLVLRENFSALDRRHLPYPKWRCNECHFEFATAKLRDRHEASHWHTSGGESLGMSLMGYQSLLDRAWPSCHVPDSAQANEKDIGIPEPSRQLVFEEFINSPREYKHDGLPPAPHIYPVPYVGTEEASILKAAKRS</sequence>
<dbReference type="Proteomes" id="UP000813423">
    <property type="component" value="Unassembled WGS sequence"/>
</dbReference>
<comment type="caution">
    <text evidence="2">The sequence shown here is derived from an EMBL/GenBank/DDBJ whole genome shotgun (WGS) entry which is preliminary data.</text>
</comment>
<proteinExistence type="predicted"/>
<accession>A0A8H4HVM9</accession>
<reference evidence="2" key="1">
    <citation type="submission" date="2021-08" db="EMBL/GenBank/DDBJ databases">
        <title>Global Aspergillus fumigatus from environmental and clinical sources.</title>
        <authorList>
            <person name="Barber A."/>
            <person name="Sae-Ong T."/>
        </authorList>
    </citation>
    <scope>NUCLEOTIDE SEQUENCE</scope>
    <source>
        <strain evidence="2">NRZ-2016-071</strain>
    </source>
</reference>
<evidence type="ECO:0000313" key="3">
    <source>
        <dbReference type="Proteomes" id="UP000813423"/>
    </source>
</evidence>
<name>A0A8H4HVM9_ASPFM</name>
<dbReference type="EMBL" id="JAIBSC010000034">
    <property type="protein sequence ID" value="KAH1906779.1"/>
    <property type="molecule type" value="Genomic_DNA"/>
</dbReference>
<organism evidence="2 3">
    <name type="scientific">Aspergillus fumigatus</name>
    <name type="common">Neosartorya fumigata</name>
    <dbReference type="NCBI Taxonomy" id="746128"/>
    <lineage>
        <taxon>Eukaryota</taxon>
        <taxon>Fungi</taxon>
        <taxon>Dikarya</taxon>
        <taxon>Ascomycota</taxon>
        <taxon>Pezizomycotina</taxon>
        <taxon>Eurotiomycetes</taxon>
        <taxon>Eurotiomycetidae</taxon>
        <taxon>Eurotiales</taxon>
        <taxon>Aspergillaceae</taxon>
        <taxon>Aspergillus</taxon>
        <taxon>Aspergillus subgen. Fumigati</taxon>
    </lineage>
</organism>
<protein>
    <submittedName>
        <fullName evidence="2">Uncharacterized protein</fullName>
    </submittedName>
</protein>